<dbReference type="EMBL" id="CAJVQB010011885">
    <property type="protein sequence ID" value="CAG8751231.1"/>
    <property type="molecule type" value="Genomic_DNA"/>
</dbReference>
<reference evidence="1 2" key="1">
    <citation type="submission" date="2021-06" db="EMBL/GenBank/DDBJ databases">
        <authorList>
            <person name="Kallberg Y."/>
            <person name="Tangrot J."/>
            <person name="Rosling A."/>
        </authorList>
    </citation>
    <scope>NUCLEOTIDE SEQUENCE [LARGE SCALE GENOMIC DNA]</scope>
    <source>
        <strain evidence="1 2">120-4 pot B 10/14</strain>
    </source>
</reference>
<name>A0ABN7VCB4_GIGMA</name>
<feature type="non-terminal residue" evidence="1">
    <location>
        <position position="1"/>
    </location>
</feature>
<sequence>EHLELERILIPFLRDRTNSENIVSSKKINDSTPPKSWPFQRALDDFLRKYNPRLVTICDFFVWRIHNSICFFVAMDTYSKETPQFYNKFTRSSKNGFLVLRVFIMDQPGPPLCRVREIFDFQIPYNSSEKVSVLYFTHGLWKIRLGLENTSSTIDNICKEIQRQ</sequence>
<proteinExistence type="predicted"/>
<accession>A0ABN7VCB4</accession>
<comment type="caution">
    <text evidence="1">The sequence shown here is derived from an EMBL/GenBank/DDBJ whole genome shotgun (WGS) entry which is preliminary data.</text>
</comment>
<protein>
    <submittedName>
        <fullName evidence="1">13945_t:CDS:1</fullName>
    </submittedName>
</protein>
<evidence type="ECO:0000313" key="1">
    <source>
        <dbReference type="EMBL" id="CAG8751231.1"/>
    </source>
</evidence>
<organism evidence="1 2">
    <name type="scientific">Gigaspora margarita</name>
    <dbReference type="NCBI Taxonomy" id="4874"/>
    <lineage>
        <taxon>Eukaryota</taxon>
        <taxon>Fungi</taxon>
        <taxon>Fungi incertae sedis</taxon>
        <taxon>Mucoromycota</taxon>
        <taxon>Glomeromycotina</taxon>
        <taxon>Glomeromycetes</taxon>
        <taxon>Diversisporales</taxon>
        <taxon>Gigasporaceae</taxon>
        <taxon>Gigaspora</taxon>
    </lineage>
</organism>
<keyword evidence="2" id="KW-1185">Reference proteome</keyword>
<gene>
    <name evidence="1" type="ORF">GMARGA_LOCUS16412</name>
</gene>
<dbReference type="Proteomes" id="UP000789901">
    <property type="component" value="Unassembled WGS sequence"/>
</dbReference>
<evidence type="ECO:0000313" key="2">
    <source>
        <dbReference type="Proteomes" id="UP000789901"/>
    </source>
</evidence>